<gene>
    <name evidence="2" type="ORF">S01H1_22567</name>
</gene>
<evidence type="ECO:0000313" key="2">
    <source>
        <dbReference type="EMBL" id="GAF89941.1"/>
    </source>
</evidence>
<name>X0TRW8_9ZZZZ</name>
<sequence length="55" mass="6007">MKVGHGPAGLFEYDASKELIMRLKHDTDMVQSIAEFARSKGIKAGNFTAIGALKR</sequence>
<dbReference type="InterPro" id="IPR005175">
    <property type="entry name" value="PPC_dom"/>
</dbReference>
<dbReference type="PROSITE" id="PS51742">
    <property type="entry name" value="PPC"/>
    <property type="match status" value="1"/>
</dbReference>
<dbReference type="SUPFAM" id="SSF117856">
    <property type="entry name" value="AF0104/ALDC/Ptd012-like"/>
    <property type="match status" value="1"/>
</dbReference>
<dbReference type="Gene3D" id="3.30.1330.80">
    <property type="entry name" value="Hypothetical protein, similar to alpha- acetolactate decarboxylase, domain 2"/>
    <property type="match status" value="1"/>
</dbReference>
<proteinExistence type="predicted"/>
<organism evidence="2">
    <name type="scientific">marine sediment metagenome</name>
    <dbReference type="NCBI Taxonomy" id="412755"/>
    <lineage>
        <taxon>unclassified sequences</taxon>
        <taxon>metagenomes</taxon>
        <taxon>ecological metagenomes</taxon>
    </lineage>
</organism>
<dbReference type="EMBL" id="BARS01012765">
    <property type="protein sequence ID" value="GAF89941.1"/>
    <property type="molecule type" value="Genomic_DNA"/>
</dbReference>
<accession>X0TRW8</accession>
<comment type="caution">
    <text evidence="2">The sequence shown here is derived from an EMBL/GenBank/DDBJ whole genome shotgun (WGS) entry which is preliminary data.</text>
</comment>
<dbReference type="AlphaFoldDB" id="X0TRW8"/>
<reference evidence="2" key="1">
    <citation type="journal article" date="2014" name="Front. Microbiol.">
        <title>High frequency of phylogenetically diverse reductive dehalogenase-homologous genes in deep subseafloor sedimentary metagenomes.</title>
        <authorList>
            <person name="Kawai M."/>
            <person name="Futagami T."/>
            <person name="Toyoda A."/>
            <person name="Takaki Y."/>
            <person name="Nishi S."/>
            <person name="Hori S."/>
            <person name="Arai W."/>
            <person name="Tsubouchi T."/>
            <person name="Morono Y."/>
            <person name="Uchiyama I."/>
            <person name="Ito T."/>
            <person name="Fujiyama A."/>
            <person name="Inagaki F."/>
            <person name="Takami H."/>
        </authorList>
    </citation>
    <scope>NUCLEOTIDE SEQUENCE</scope>
    <source>
        <strain evidence="2">Expedition CK06-06</strain>
    </source>
</reference>
<protein>
    <recommendedName>
        <fullName evidence="1">PPC domain-containing protein</fullName>
    </recommendedName>
</protein>
<evidence type="ECO:0000259" key="1">
    <source>
        <dbReference type="PROSITE" id="PS51742"/>
    </source>
</evidence>
<feature type="domain" description="PPC" evidence="1">
    <location>
        <begin position="13"/>
        <end position="55"/>
    </location>
</feature>
<feature type="non-terminal residue" evidence="2">
    <location>
        <position position="55"/>
    </location>
</feature>
<dbReference type="Pfam" id="PF03479">
    <property type="entry name" value="PCC"/>
    <property type="match status" value="1"/>
</dbReference>